<feature type="compositionally biased region" description="Basic and acidic residues" evidence="1">
    <location>
        <begin position="293"/>
        <end position="302"/>
    </location>
</feature>
<proteinExistence type="predicted"/>
<dbReference type="AlphaFoldDB" id="A0A6J4PAP0"/>
<feature type="compositionally biased region" description="Basic residues" evidence="1">
    <location>
        <begin position="160"/>
        <end position="177"/>
    </location>
</feature>
<evidence type="ECO:0000313" key="2">
    <source>
        <dbReference type="EMBL" id="CAA9408216.1"/>
    </source>
</evidence>
<feature type="region of interest" description="Disordered" evidence="1">
    <location>
        <begin position="1"/>
        <end position="195"/>
    </location>
</feature>
<keyword evidence="2" id="KW-0413">Isomerase</keyword>
<gene>
    <name evidence="2" type="ORF">AVDCRST_MAG01-01-1450</name>
</gene>
<feature type="region of interest" description="Disordered" evidence="1">
    <location>
        <begin position="259"/>
        <end position="340"/>
    </location>
</feature>
<keyword evidence="2" id="KW-0560">Oxidoreductase</keyword>
<dbReference type="EC" id="1.1.1.86" evidence="2"/>
<name>A0A6J4PAP0_9ACTN</name>
<feature type="compositionally biased region" description="Basic residues" evidence="1">
    <location>
        <begin position="1"/>
        <end position="14"/>
    </location>
</feature>
<evidence type="ECO:0000256" key="1">
    <source>
        <dbReference type="SAM" id="MobiDB-lite"/>
    </source>
</evidence>
<reference evidence="2" key="1">
    <citation type="submission" date="2020-02" db="EMBL/GenBank/DDBJ databases">
        <authorList>
            <person name="Meier V. D."/>
        </authorList>
    </citation>
    <scope>NUCLEOTIDE SEQUENCE</scope>
    <source>
        <strain evidence="2">AVDCRST_MAG01</strain>
    </source>
</reference>
<dbReference type="GO" id="GO:0004455">
    <property type="term" value="F:ketol-acid reductoisomerase activity"/>
    <property type="evidence" value="ECO:0007669"/>
    <property type="project" value="UniProtKB-EC"/>
</dbReference>
<feature type="compositionally biased region" description="Basic and acidic residues" evidence="1">
    <location>
        <begin position="260"/>
        <end position="279"/>
    </location>
</feature>
<dbReference type="EMBL" id="CADCUW010000208">
    <property type="protein sequence ID" value="CAA9408216.1"/>
    <property type="molecule type" value="Genomic_DNA"/>
</dbReference>
<feature type="compositionally biased region" description="Basic and acidic residues" evidence="1">
    <location>
        <begin position="47"/>
        <end position="57"/>
    </location>
</feature>
<sequence>GPRVPRRRHRKRDHGQKDRGPRLRQPGPRPRPQPEGIRLRRHGRPLRGLEELAEGRVRRPRGHDHRRRRAPRRRGDDAAAGRAPAGGLRGRGQGELVRGRPDALRPRLQHPLQPDRRPSRGGPRPRRPQGSRPRAAPDVRGGQGHALALRRPERREWCRARRRPLLRPGHRQRSGRHHRDDLRRGDRDGPLRGAGRALRRALRALDGRVRDAGRGRVPAGARLLRVRQRAEVDRRPHLRGRVGRDAVLDLEHRRVRRLHGGAEDRGRRRKDPDARDTYGHPDGQVGQGVGAREPGRRIELPRHAPPPGQYAGREGRPGAQGARRRGRGSAGREPGGRYEL</sequence>
<feature type="compositionally biased region" description="Basic residues" evidence="1">
    <location>
        <begin position="58"/>
        <end position="72"/>
    </location>
</feature>
<feature type="non-terminal residue" evidence="2">
    <location>
        <position position="340"/>
    </location>
</feature>
<protein>
    <submittedName>
        <fullName evidence="2">Ketol-acid reductoisomerase (NADP(+))</fullName>
        <ecNumber evidence="2">1.1.1.86</ecNumber>
    </submittedName>
</protein>
<accession>A0A6J4PAP0</accession>
<dbReference type="GO" id="GO:0016853">
    <property type="term" value="F:isomerase activity"/>
    <property type="evidence" value="ECO:0007669"/>
    <property type="project" value="UniProtKB-KW"/>
</dbReference>
<feature type="non-terminal residue" evidence="2">
    <location>
        <position position="1"/>
    </location>
</feature>
<feature type="compositionally biased region" description="Basic and acidic residues" evidence="1">
    <location>
        <begin position="150"/>
        <end position="159"/>
    </location>
</feature>
<feature type="compositionally biased region" description="Basic and acidic residues" evidence="1">
    <location>
        <begin position="178"/>
        <end position="190"/>
    </location>
</feature>
<organism evidence="2">
    <name type="scientific">uncultured Rubrobacteraceae bacterium</name>
    <dbReference type="NCBI Taxonomy" id="349277"/>
    <lineage>
        <taxon>Bacteria</taxon>
        <taxon>Bacillati</taxon>
        <taxon>Actinomycetota</taxon>
        <taxon>Rubrobacteria</taxon>
        <taxon>Rubrobacterales</taxon>
        <taxon>Rubrobacteraceae</taxon>
        <taxon>environmental samples</taxon>
    </lineage>
</organism>